<gene>
    <name evidence="1" type="ORF">C1SCF055_LOCUS13502</name>
</gene>
<evidence type="ECO:0000313" key="3">
    <source>
        <dbReference type="Proteomes" id="UP001152797"/>
    </source>
</evidence>
<dbReference type="GO" id="GO:0032259">
    <property type="term" value="P:methylation"/>
    <property type="evidence" value="ECO:0007669"/>
    <property type="project" value="UniProtKB-KW"/>
</dbReference>
<protein>
    <submittedName>
        <fullName evidence="2">Modification methylase ScrFIA</fullName>
    </submittedName>
</protein>
<proteinExistence type="predicted"/>
<dbReference type="EMBL" id="CAMXCT010001048">
    <property type="protein sequence ID" value="CAI3986125.1"/>
    <property type="molecule type" value="Genomic_DNA"/>
</dbReference>
<organism evidence="1">
    <name type="scientific">Cladocopium goreaui</name>
    <dbReference type="NCBI Taxonomy" id="2562237"/>
    <lineage>
        <taxon>Eukaryota</taxon>
        <taxon>Sar</taxon>
        <taxon>Alveolata</taxon>
        <taxon>Dinophyceae</taxon>
        <taxon>Suessiales</taxon>
        <taxon>Symbiodiniaceae</taxon>
        <taxon>Cladocopium</taxon>
    </lineage>
</organism>
<dbReference type="AlphaFoldDB" id="A0A9P1C7G4"/>
<name>A0A9P1C7G4_9DINO</name>
<dbReference type="InterPro" id="IPR029063">
    <property type="entry name" value="SAM-dependent_MTases_sf"/>
</dbReference>
<dbReference type="Proteomes" id="UP001152797">
    <property type="component" value="Unassembled WGS sequence"/>
</dbReference>
<accession>A0A9P1C7G4</accession>
<dbReference type="EMBL" id="CAMXCT030001048">
    <property type="protein sequence ID" value="CAL4773437.1"/>
    <property type="molecule type" value="Genomic_DNA"/>
</dbReference>
<keyword evidence="3" id="KW-1185">Reference proteome</keyword>
<reference evidence="1" key="1">
    <citation type="submission" date="2022-10" db="EMBL/GenBank/DDBJ databases">
        <authorList>
            <person name="Chen Y."/>
            <person name="Dougan E. K."/>
            <person name="Chan C."/>
            <person name="Rhodes N."/>
            <person name="Thang M."/>
        </authorList>
    </citation>
    <scope>NUCLEOTIDE SEQUENCE</scope>
</reference>
<dbReference type="GO" id="GO:0008168">
    <property type="term" value="F:methyltransferase activity"/>
    <property type="evidence" value="ECO:0007669"/>
    <property type="project" value="UniProtKB-KW"/>
</dbReference>
<keyword evidence="2" id="KW-0808">Transferase</keyword>
<comment type="caution">
    <text evidence="1">The sequence shown here is derived from an EMBL/GenBank/DDBJ whole genome shotgun (WGS) entry which is preliminary data.</text>
</comment>
<dbReference type="EMBL" id="CAMXCT020001048">
    <property type="protein sequence ID" value="CAL1139500.1"/>
    <property type="molecule type" value="Genomic_DNA"/>
</dbReference>
<evidence type="ECO:0000313" key="1">
    <source>
        <dbReference type="EMBL" id="CAI3986125.1"/>
    </source>
</evidence>
<dbReference type="SUPFAM" id="SSF53335">
    <property type="entry name" value="S-adenosyl-L-methionine-dependent methyltransferases"/>
    <property type="match status" value="1"/>
</dbReference>
<sequence length="994" mass="111969">MARQQKAAYVRPIKDLSAVAGRVSEQVCGRLVHHYTEMFKKGTSKSVAVLVDDNALRSVLVLEAWSVADQTHMQNALLKHAGEVVCLTNFKVQSRGRSLVFFDRDLRVAFDKSTKVSVGTGNYPTQLPPVPQVKDALLCSNSCMISIEMVLLEDPQTKDAKLQDGGQKEVCNVKVGSGDSSLMAAFWHPLSEQMKDASKNGVYRLDWVMLIPEGKCIMIPAVFVKDMRGMNADDSETLWYLGCTMCKKQLVDSKCEAHGQNDGKKVYGAQVLFADPTRTLELAVWGDGLKFMLLCAQEASGELDAEGQLNNMLTGLLTEKLCLRVDFGVNKAGSGMYYDLFDISAQVTDEGAAGAFKALDADIFFPSPGRLDADCNWLWLLYAGSLWPMFPSFVCVLRKMLSSGAQTPRLVFAAGIACQPLSWESCVGKASSAAGEMEEVPATEDLPVRRKRILELQVRVKKSSKSVVQTQWKSKTVSSKRSGTIMFKDHVRVLGVKKGTVSMKAFTVPLQKAPKLNLKVMVSSPKKETSGKKDLANQIRWSLEYRQVCEKFDMQPGTYLTVEAAEWFSGLPRHWTSLSWHPDMDTFDQMFPNARKKVEINHFAREVLKKRMDEGFLHKADIHDDIRTLKVSNETEAEGSQGGLDDPRSSLLRKVFETFDKIPADKRKLIYLEHVKSILSKASAMQTVMKFLIKAQRRRVFFFAVAAGFKLFQEKFNDLNSLPMQEPQIGAVTELSQSSDDSGPKAVLRRKRCRSIGVRKQAPVDDVVRVQRMLAKKTTKCKADCKHHFRTKGGQRELLQFRAEWTQLHKTDQVFKRIYDVWHAPEREEAHCHLSFALGNRRFGKIFDAVQRGDEKPPVDLRYLSRSQFARDQAHEATEVMSFLETIYTSVAENLPDVRDETYDGEPDHETSVDDPYSLHIGLYQDEAQKVAKEKVPKAKKHHRGVQVCPGRTVAEGCEVLSATAAMWPFTFPNLMLQKIRTQVARFWHTHYMI</sequence>
<keyword evidence="2" id="KW-0489">Methyltransferase</keyword>
<reference evidence="2 3" key="2">
    <citation type="submission" date="2024-05" db="EMBL/GenBank/DDBJ databases">
        <authorList>
            <person name="Chen Y."/>
            <person name="Shah S."/>
            <person name="Dougan E. K."/>
            <person name="Thang M."/>
            <person name="Chan C."/>
        </authorList>
    </citation>
    <scope>NUCLEOTIDE SEQUENCE [LARGE SCALE GENOMIC DNA]</scope>
</reference>
<evidence type="ECO:0000313" key="2">
    <source>
        <dbReference type="EMBL" id="CAL4773437.1"/>
    </source>
</evidence>